<organism evidence="1">
    <name type="scientific">uncultured Caudovirales phage</name>
    <dbReference type="NCBI Taxonomy" id="2100421"/>
    <lineage>
        <taxon>Viruses</taxon>
        <taxon>Duplodnaviria</taxon>
        <taxon>Heunggongvirae</taxon>
        <taxon>Uroviricota</taxon>
        <taxon>Caudoviricetes</taxon>
        <taxon>Peduoviridae</taxon>
        <taxon>Maltschvirus</taxon>
        <taxon>Maltschvirus maltsch</taxon>
    </lineage>
</organism>
<dbReference type="EMBL" id="LR796674">
    <property type="protein sequence ID" value="CAB4158945.1"/>
    <property type="molecule type" value="Genomic_DNA"/>
</dbReference>
<gene>
    <name evidence="1" type="ORF">UFOVP714_44</name>
    <name evidence="2" type="ORF">UFOVP864_16</name>
</gene>
<reference evidence="1" key="1">
    <citation type="submission" date="2020-04" db="EMBL/GenBank/DDBJ databases">
        <authorList>
            <person name="Chiriac C."/>
            <person name="Salcher M."/>
            <person name="Ghai R."/>
            <person name="Kavagutti S V."/>
        </authorList>
    </citation>
    <scope>NUCLEOTIDE SEQUENCE</scope>
</reference>
<accession>A0A6J5NP65</accession>
<evidence type="ECO:0000313" key="2">
    <source>
        <dbReference type="EMBL" id="CAB4167381.1"/>
    </source>
</evidence>
<evidence type="ECO:0000313" key="1">
    <source>
        <dbReference type="EMBL" id="CAB4158945.1"/>
    </source>
</evidence>
<dbReference type="EMBL" id="LR796814">
    <property type="protein sequence ID" value="CAB4167381.1"/>
    <property type="molecule type" value="Genomic_DNA"/>
</dbReference>
<proteinExistence type="predicted"/>
<sequence>MAEQIVQIMSKPGIKRDGTKFEGDQYVDGQWVRFQRGLPRKIGGYRSINKFLRGLPRALHEYTQDLLTYVHAGSADRLERFFIDATYNTSVITDRTPSSGFTADDGNMWQFATAYDTTNGNQIVAQVAPNLGCICNSDGGALFVGDLLGTSVLTEVTTVPANFSVTGGVVTLPPYTFAFGNDGYAAWSVPNDPADFTSSGAGNAYITGQKIVKGMPLRGGPGNSPSGLFWSADSLIRGTYVGGTAVFQFDTISTQSSILAANSVIEYDGIFYWIGTDRFLMFNGVVREVENNLNLNFFFDNLNYAQRQKVFAYKVPRFGEIWWCFPFGDSIEPNHAVIYNVRENTWYDTELPNGGRGAGLFPAVFSKPLLSGVAPQEAEAVTAAVVAGGTGYAVGNTLTVVGGLGQLDTELTVTTIGGSGAITGVSISNAGQYVEIPTNPVSVTGGAGSAATFNLTFDNPYKFWVHEVGTDEIDGLTLNPIQSFFETADLSLPVSSQVNKSLQALMIEPDFVQSGDMTVQVMGRANARAPEVNGIIMTFVEDPQTPQEQVVFLKTQRRELRFRFESNTLGGNYQMGLVLAHVQPGDGTVLG</sequence>
<protein>
    <recommendedName>
        <fullName evidence="3">Bacteriophage P22, Gp10, DNA-stabilising</fullName>
    </recommendedName>
</protein>
<name>A0A6J5NP65_9CAUD</name>
<evidence type="ECO:0008006" key="3">
    <source>
        <dbReference type="Google" id="ProtNLM"/>
    </source>
</evidence>